<comment type="caution">
    <text evidence="1">The sequence shown here is derived from an EMBL/GenBank/DDBJ whole genome shotgun (WGS) entry which is preliminary data.</text>
</comment>
<evidence type="ECO:0000313" key="2">
    <source>
        <dbReference type="Proteomes" id="UP001280121"/>
    </source>
</evidence>
<gene>
    <name evidence="1" type="ORF">Ddye_013032</name>
</gene>
<dbReference type="EMBL" id="JANJYI010000004">
    <property type="protein sequence ID" value="KAK2653176.1"/>
    <property type="molecule type" value="Genomic_DNA"/>
</dbReference>
<protein>
    <submittedName>
        <fullName evidence="1">Uncharacterized protein</fullName>
    </submittedName>
</protein>
<reference evidence="1" key="1">
    <citation type="journal article" date="2023" name="Plant J.">
        <title>Genome sequences and population genomics provide insights into the demographic history, inbreeding, and mutation load of two 'living fossil' tree species of Dipteronia.</title>
        <authorList>
            <person name="Feng Y."/>
            <person name="Comes H.P."/>
            <person name="Chen J."/>
            <person name="Zhu S."/>
            <person name="Lu R."/>
            <person name="Zhang X."/>
            <person name="Li P."/>
            <person name="Qiu J."/>
            <person name="Olsen K.M."/>
            <person name="Qiu Y."/>
        </authorList>
    </citation>
    <scope>NUCLEOTIDE SEQUENCE</scope>
    <source>
        <strain evidence="1">KIB01</strain>
    </source>
</reference>
<organism evidence="1 2">
    <name type="scientific">Dipteronia dyeriana</name>
    <dbReference type="NCBI Taxonomy" id="168575"/>
    <lineage>
        <taxon>Eukaryota</taxon>
        <taxon>Viridiplantae</taxon>
        <taxon>Streptophyta</taxon>
        <taxon>Embryophyta</taxon>
        <taxon>Tracheophyta</taxon>
        <taxon>Spermatophyta</taxon>
        <taxon>Magnoliopsida</taxon>
        <taxon>eudicotyledons</taxon>
        <taxon>Gunneridae</taxon>
        <taxon>Pentapetalae</taxon>
        <taxon>rosids</taxon>
        <taxon>malvids</taxon>
        <taxon>Sapindales</taxon>
        <taxon>Sapindaceae</taxon>
        <taxon>Hippocastanoideae</taxon>
        <taxon>Acereae</taxon>
        <taxon>Dipteronia</taxon>
    </lineage>
</organism>
<evidence type="ECO:0000313" key="1">
    <source>
        <dbReference type="EMBL" id="KAK2653176.1"/>
    </source>
</evidence>
<sequence>MDHFPCSHALVSAQERNLDLTTLCSNYYKRQTLIDAYSVSIIPVGDPSIWVVPFDIAQMVILNPISRRQAERPRAGRHVSSSERTTTQLCRRCGQLGHNSSPVSGTKVSIRRWGAIPVCMNGRPLKPLDHIQ</sequence>
<proteinExistence type="predicted"/>
<name>A0AAD9X5D5_9ROSI</name>
<dbReference type="Proteomes" id="UP001280121">
    <property type="component" value="Unassembled WGS sequence"/>
</dbReference>
<dbReference type="AlphaFoldDB" id="A0AAD9X5D5"/>
<accession>A0AAD9X5D5</accession>
<keyword evidence="2" id="KW-1185">Reference proteome</keyword>